<reference evidence="8" key="2">
    <citation type="submission" date="2019-02" db="EMBL/GenBank/DDBJ databases">
        <title>Granulicella sibirica sp. nov., a psychrotolerant acidobacterium isolated from an organic soil layer in forested tundra, West Siberia.</title>
        <authorList>
            <person name="Oshkin I.Y."/>
            <person name="Kulichevskaya I.S."/>
            <person name="Rijpstra W.I.C."/>
            <person name="Sinninghe Damste J.S."/>
            <person name="Rakitin A.L."/>
            <person name="Ravin N.V."/>
            <person name="Dedysh S.N."/>
        </authorList>
    </citation>
    <scope>NUCLEOTIDE SEQUENCE [LARGE SCALE GENOMIC DNA]</scope>
    <source>
        <strain evidence="8">AF10</strain>
    </source>
</reference>
<dbReference type="InterPro" id="IPR013783">
    <property type="entry name" value="Ig-like_fold"/>
</dbReference>
<evidence type="ECO:0000313" key="7">
    <source>
        <dbReference type="EMBL" id="RXH57177.1"/>
    </source>
</evidence>
<dbReference type="PROSITE" id="PS50194">
    <property type="entry name" value="FILAMIN_REPEAT"/>
    <property type="match status" value="1"/>
</dbReference>
<dbReference type="Pfam" id="PF09099">
    <property type="entry name" value="Qn_am_d_aIII"/>
    <property type="match status" value="1"/>
</dbReference>
<comment type="subcellular location">
    <subcellularLocation>
        <location evidence="1">Cytoplasm</location>
    </subcellularLocation>
</comment>
<protein>
    <submittedName>
        <fullName evidence="7">Multicopper oxidase, type 2</fullName>
    </submittedName>
</protein>
<feature type="signal peptide" evidence="4">
    <location>
        <begin position="1"/>
        <end position="30"/>
    </location>
</feature>
<accession>A0A4Q0T1W8</accession>
<keyword evidence="8" id="KW-1185">Reference proteome</keyword>
<evidence type="ECO:0000256" key="3">
    <source>
        <dbReference type="SAM" id="MobiDB-lite"/>
    </source>
</evidence>
<evidence type="ECO:0000256" key="2">
    <source>
        <dbReference type="ARBA" id="ARBA00022490"/>
    </source>
</evidence>
<evidence type="ECO:0000256" key="1">
    <source>
        <dbReference type="ARBA" id="ARBA00004496"/>
    </source>
</evidence>
<name>A0A4Q0T1W8_9BACT</name>
<dbReference type="Pfam" id="PF15780">
    <property type="entry name" value="ASH"/>
    <property type="match status" value="1"/>
</dbReference>
<feature type="chain" id="PRO_5020543253" evidence="4">
    <location>
        <begin position="31"/>
        <end position="2299"/>
    </location>
</feature>
<dbReference type="EMBL" id="RDSM01000001">
    <property type="protein sequence ID" value="RXH57177.1"/>
    <property type="molecule type" value="Genomic_DNA"/>
</dbReference>
<dbReference type="InterPro" id="IPR015183">
    <property type="entry name" value="QH-AmDH_asu_dom_III"/>
</dbReference>
<evidence type="ECO:0000256" key="4">
    <source>
        <dbReference type="SAM" id="SignalP"/>
    </source>
</evidence>
<dbReference type="InterPro" id="IPR031549">
    <property type="entry name" value="ASH"/>
</dbReference>
<dbReference type="Proteomes" id="UP000289437">
    <property type="component" value="Unassembled WGS sequence"/>
</dbReference>
<evidence type="ECO:0000313" key="8">
    <source>
        <dbReference type="Proteomes" id="UP000289437"/>
    </source>
</evidence>
<keyword evidence="2" id="KW-0963">Cytoplasm</keyword>
<dbReference type="InterPro" id="IPR052614">
    <property type="entry name" value="CFAP65"/>
</dbReference>
<dbReference type="PANTHER" id="PTHR46127:SF1">
    <property type="entry name" value="CILIA- AND FLAGELLA-ASSOCIATED PROTEIN 65"/>
    <property type="match status" value="1"/>
</dbReference>
<sequence length="2299" mass="229155">MSSRSALSAGKLVKLIFASFCWLFSGVAFAQVSLSPGSVTFPSTPVNTVSPAVTLNVTNQQGTGLTISGIGPSANFNVTATDCPLSPNTLAAHLSCSVSLVFSPVESGAATGTLTISSDASSSPATVRLNGTGTTGGATTVSPGAINFGSLLVGQTSSSKLVTFTNNQPQTVTLGSVQASGDFAVSITTCGASVASGASCTISVSFMPTTPGARAGALTVMDSADLSPLVVNLAGTGLPPVSVSATALAFRPTVIGTYSAPQLVTVTNNQASLLTIGAISSTSGIFIADPSACGPMPINLATGKSCKVSVSFAPASVGTQTGTLSIADSASASPITLALSGAGVNPAMLSPAAFGFGNVVIGATSITRTVTLTNYQAVPLQIGSISVSPGVYSLDSTTSCATHGSLAAGASCTIALKVLPASVGEQPGTLTVNDDAANTPQAVTLSANGILPLTLSPSRLGFGAVAVNTASAPKLITLRNNQTSVASIESILFGGPFSLDPGTTTCSTGPGATLNAGATCVFGIVFKPTASAPTTGQATVVANNSPLATSLSGTGVAATVLSPSGAGFGAVVVNTSSAAKSLKLINYQVTPLNISGLAVSGPYAIVPAGTTCVAGTPVAPASSCVVNLIFTPTVVGAIPAGHLTITDDAVTSPQTATLTGSGIPPASLSTTALNFGTVVVNVPKIASVTLKNNQAIPLTIASISGFAGGYTLDAGSTCPAAPNTLPSGASCTIAVSLNATTAGANPGTITIQDDAPGAGSLTFSLRATSVMPVELQPSALNFRAQFLGTTSAPLLETVYNQQSVPLHIASATISGPNGGDFAVTSNCPVAPSAVPETARCTLGVTFTPRETGTRTATLTIVDDAMGSPRTVALSGPGSAPVLMSPASITNFAAPVGTTSPYRTVTVRNANPSVPLTITGMQFNGDFVQTGTTCPMAPATLAGSASCFVTVSFLPSVGGVRDGQLQIYDDAYTSPQVVNLSGTGSLPLTVSGASLNYTAQKIGTTSAPKTILLTNHESQAEIFTMAASGDFSTASNCPAGGIAAKSSCAISVAFTPASTGVRSGTLTITGTAAGGLPLSVGLLGSGTTQDPPASVAEVSPGAGVPGQTVAVTITGNGYTSFGPGSIVTFDAPSSTIPSGIIATTTDATANTIHAVLKIAPDAIPGARRIRVVTGTQTALLAAAFIIADTANSHTILTVNPNSGAQGQTLNVDLISDGTHFVQGVTYANFGDGITVNSLTWKSTTEEIANLTISNTTPIGPRTITLVTGGEVATSRSGAFTVMANHAALISISPNTAPQGGNQVITLQASGTHFVQGATTASFGDGINVGDVQVGANTGTVNIAISPGATPGLRDVQVATGGELATLPNAFTVTGATPYLASVSPSSGQQGQNLNVEIKGVFTNFNASALLADFGGDITVNSYQLISTTDVVLGLTISQNASVGGRTARLTSGPAGNATIYPFTFTVTASSAAIASVSPGSVAQGAQVTLSVTGSNTHWVQGTTTAAFYPDPFDPIQINEVTIVNGTQAMLRITVPSDNPVGSHQFYMATGGEVVSASVSVYAQTPSLTVSPANGQPGSTVSVSFTGQFTHFNTATLPVVSGQGVRLVNLNFTSRYSATAKLIIDPSATPGARTITFTTGGEIVSTSFNVSSAGLLGIAPYHAAQNTTLDVEITGVNTHFTQAVTAVLFDPFITVNTVIVHSITDLTAQITVSPNAMPGYHVAYVNTGAEQLLIGFSVDAPASETLVGVTPPSGAQGATEDIMITGSLTDFVDGETEAIVGAGVTVSDFKVTSPTTATATIAISPSAPVGQNTVILITGDDVVSGAGFSVTPGGAEIVKVQPAVQDLTGVPSGPPVVAQLQTVRLNFIGVGTHWLQGETMAAFGQGIVIDALTINSPTTATVQVTVLSGAQLGFTSLTMTTDGESVTLDQAIDIEAGFPSLLSTTPLSGEQGATINLQLLGRFTHWVQGVTTAAFNQDIQVNSFTVLDSESAIANITISPLAYIDAICTPSGHTITVTTGGEQVSLPGSFCVTQGAAQINAVSPASGVQGSTASVTITGSATHFSPGETTASFGAGINVSNVMVNSATSATVSIAVTTAAPTGYHTVTLSTLGESASQQFAFQVGAGVATLNEALPDHAQQGMQNVTVQLVGQYSHFNSASMVTFGEGITVNSVSYLDATDLTVNLSIDPLSYTGTRTVTVTTPGVPCALLTPGAGSVCAPGASTGSEIVSAGVFSVATGPATITKVAPAGGNQGQQVVSRSPARQLTGHRTLRSSAFRAMAPTSRSMRSSSTARRARRST</sequence>
<dbReference type="Gene3D" id="2.60.40.10">
    <property type="entry name" value="Immunoglobulins"/>
    <property type="match status" value="21"/>
</dbReference>
<organism evidence="7 8">
    <name type="scientific">Granulicella sibirica</name>
    <dbReference type="NCBI Taxonomy" id="2479048"/>
    <lineage>
        <taxon>Bacteria</taxon>
        <taxon>Pseudomonadati</taxon>
        <taxon>Acidobacteriota</taxon>
        <taxon>Terriglobia</taxon>
        <taxon>Terriglobales</taxon>
        <taxon>Acidobacteriaceae</taxon>
        <taxon>Granulicella</taxon>
    </lineage>
</organism>
<proteinExistence type="predicted"/>
<keyword evidence="4" id="KW-0732">Signal</keyword>
<comment type="caution">
    <text evidence="7">The sequence shown here is derived from an EMBL/GenBank/DDBJ whole genome shotgun (WGS) entry which is preliminary data.</text>
</comment>
<dbReference type="GO" id="GO:0005737">
    <property type="term" value="C:cytoplasm"/>
    <property type="evidence" value="ECO:0007669"/>
    <property type="project" value="UniProtKB-SubCell"/>
</dbReference>
<dbReference type="OrthoDB" id="134435at2"/>
<dbReference type="InterPro" id="IPR017868">
    <property type="entry name" value="Filamin/ABP280_repeat-like"/>
</dbReference>
<dbReference type="NCBIfam" id="NF012200">
    <property type="entry name" value="choice_anch_D"/>
    <property type="match status" value="10"/>
</dbReference>
<feature type="region of interest" description="Disordered" evidence="3">
    <location>
        <begin position="2277"/>
        <end position="2299"/>
    </location>
</feature>
<reference evidence="7 8" key="1">
    <citation type="submission" date="2018-11" db="EMBL/GenBank/DDBJ databases">
        <authorList>
            <person name="Mardanov A.V."/>
            <person name="Ravin N.V."/>
            <person name="Dedysh S.N."/>
        </authorList>
    </citation>
    <scope>NUCLEOTIDE SEQUENCE [LARGE SCALE GENOMIC DNA]</scope>
    <source>
        <strain evidence="7 8">AF10</strain>
    </source>
</reference>
<dbReference type="RefSeq" id="WP_128911389.1">
    <property type="nucleotide sequence ID" value="NZ_RDSM01000001.1"/>
</dbReference>
<feature type="domain" description="Quinohemoprotein amine dehydrogenase alpha subunit" evidence="5">
    <location>
        <begin position="2035"/>
        <end position="2107"/>
    </location>
</feature>
<evidence type="ECO:0000259" key="5">
    <source>
        <dbReference type="Pfam" id="PF09099"/>
    </source>
</evidence>
<evidence type="ECO:0000259" key="6">
    <source>
        <dbReference type="Pfam" id="PF15780"/>
    </source>
</evidence>
<dbReference type="PANTHER" id="PTHR46127">
    <property type="entry name" value="CILIA- AND FLAGELLA-ASSOCIATED PROTEIN 65"/>
    <property type="match status" value="1"/>
</dbReference>
<feature type="compositionally biased region" description="Low complexity" evidence="3">
    <location>
        <begin position="2277"/>
        <end position="2292"/>
    </location>
</feature>
<gene>
    <name evidence="7" type="ORF">GRAN_0487</name>
</gene>
<feature type="domain" description="Abnormal spindle-like microcephaly-associated protein ASH" evidence="6">
    <location>
        <begin position="144"/>
        <end position="225"/>
    </location>
</feature>